<protein>
    <submittedName>
        <fullName evidence="1">Uncharacterized protein</fullName>
    </submittedName>
</protein>
<dbReference type="EMBL" id="GBRH01247137">
    <property type="protein sequence ID" value="JAD50758.1"/>
    <property type="molecule type" value="Transcribed_RNA"/>
</dbReference>
<name>A0A0A9ALL5_ARUDO</name>
<evidence type="ECO:0000313" key="1">
    <source>
        <dbReference type="EMBL" id="JAD50758.1"/>
    </source>
</evidence>
<proteinExistence type="predicted"/>
<reference evidence="1" key="2">
    <citation type="journal article" date="2015" name="Data Brief">
        <title>Shoot transcriptome of the giant reed, Arundo donax.</title>
        <authorList>
            <person name="Barrero R.A."/>
            <person name="Guerrero F.D."/>
            <person name="Moolhuijzen P."/>
            <person name="Goolsby J.A."/>
            <person name="Tidwell J."/>
            <person name="Bellgard S.E."/>
            <person name="Bellgard M.I."/>
        </authorList>
    </citation>
    <scope>NUCLEOTIDE SEQUENCE</scope>
    <source>
        <tissue evidence="1">Shoot tissue taken approximately 20 cm above the soil surface</tissue>
    </source>
</reference>
<accession>A0A0A9ALL5</accession>
<dbReference type="AlphaFoldDB" id="A0A0A9ALL5"/>
<sequence length="68" mass="8018">MQFRYSQFCTALLIHVPRTYQGLGQKSRTHDIIAAFLPSVVVHVYCFLLEEATEHWPHFCLCIRLLRL</sequence>
<organism evidence="1">
    <name type="scientific">Arundo donax</name>
    <name type="common">Giant reed</name>
    <name type="synonym">Donax arundinaceus</name>
    <dbReference type="NCBI Taxonomy" id="35708"/>
    <lineage>
        <taxon>Eukaryota</taxon>
        <taxon>Viridiplantae</taxon>
        <taxon>Streptophyta</taxon>
        <taxon>Embryophyta</taxon>
        <taxon>Tracheophyta</taxon>
        <taxon>Spermatophyta</taxon>
        <taxon>Magnoliopsida</taxon>
        <taxon>Liliopsida</taxon>
        <taxon>Poales</taxon>
        <taxon>Poaceae</taxon>
        <taxon>PACMAD clade</taxon>
        <taxon>Arundinoideae</taxon>
        <taxon>Arundineae</taxon>
        <taxon>Arundo</taxon>
    </lineage>
</organism>
<reference evidence="1" key="1">
    <citation type="submission" date="2014-09" db="EMBL/GenBank/DDBJ databases">
        <authorList>
            <person name="Magalhaes I.L.F."/>
            <person name="Oliveira U."/>
            <person name="Santos F.R."/>
            <person name="Vidigal T.H.D.A."/>
            <person name="Brescovit A.D."/>
            <person name="Santos A.J."/>
        </authorList>
    </citation>
    <scope>NUCLEOTIDE SEQUENCE</scope>
    <source>
        <tissue evidence="1">Shoot tissue taken approximately 20 cm above the soil surface</tissue>
    </source>
</reference>